<keyword evidence="2" id="KW-0812">Transmembrane</keyword>
<feature type="transmembrane region" description="Helical" evidence="2">
    <location>
        <begin position="6"/>
        <end position="33"/>
    </location>
</feature>
<evidence type="ECO:0000256" key="1">
    <source>
        <dbReference type="SAM" id="MobiDB-lite"/>
    </source>
</evidence>
<proteinExistence type="predicted"/>
<dbReference type="AlphaFoldDB" id="A0A4D4KUN9"/>
<dbReference type="Proteomes" id="UP000301309">
    <property type="component" value="Unassembled WGS sequence"/>
</dbReference>
<organism evidence="3 4">
    <name type="scientific">Streptomyces violaceusniger</name>
    <dbReference type="NCBI Taxonomy" id="68280"/>
    <lineage>
        <taxon>Bacteria</taxon>
        <taxon>Bacillati</taxon>
        <taxon>Actinomycetota</taxon>
        <taxon>Actinomycetes</taxon>
        <taxon>Kitasatosporales</taxon>
        <taxon>Streptomycetaceae</taxon>
        <taxon>Streptomyces</taxon>
        <taxon>Streptomyces violaceusniger group</taxon>
    </lineage>
</organism>
<evidence type="ECO:0000256" key="2">
    <source>
        <dbReference type="SAM" id="Phobius"/>
    </source>
</evidence>
<protein>
    <submittedName>
        <fullName evidence="3">Uncharacterized protein</fullName>
    </submittedName>
</protein>
<comment type="caution">
    <text evidence="3">The sequence shown here is derived from an EMBL/GenBank/DDBJ whole genome shotgun (WGS) entry which is preliminary data.</text>
</comment>
<keyword evidence="2" id="KW-1133">Transmembrane helix</keyword>
<reference evidence="3 4" key="1">
    <citation type="journal article" date="2020" name="Int. J. Syst. Evol. Microbiol.">
        <title>Reclassification of Streptomyces castelarensis and Streptomyces sporoclivatus as later heterotypic synonyms of Streptomyces antimycoticus.</title>
        <authorList>
            <person name="Komaki H."/>
            <person name="Tamura T."/>
        </authorList>
    </citation>
    <scope>NUCLEOTIDE SEQUENCE [LARGE SCALE GENOMIC DNA]</scope>
    <source>
        <strain evidence="3 4">NBRC 13459</strain>
    </source>
</reference>
<evidence type="ECO:0000313" key="4">
    <source>
        <dbReference type="Proteomes" id="UP000301309"/>
    </source>
</evidence>
<keyword evidence="4" id="KW-1185">Reference proteome</keyword>
<sequence length="75" mass="7599">MLLPEGFWMSFTLIVAAGMAATAVAAALIAALASGRTAAHPHGTSRPVSPLPTPAIRSPHAGHSEQVPGPHRRAG</sequence>
<keyword evidence="2" id="KW-0472">Membrane</keyword>
<accession>A0A4D4KUN9</accession>
<name>A0A4D4KUN9_STRVO</name>
<evidence type="ECO:0000313" key="3">
    <source>
        <dbReference type="EMBL" id="GDY50197.1"/>
    </source>
</evidence>
<feature type="region of interest" description="Disordered" evidence="1">
    <location>
        <begin position="36"/>
        <end position="75"/>
    </location>
</feature>
<dbReference type="EMBL" id="BJHW01000001">
    <property type="protein sequence ID" value="GDY50197.1"/>
    <property type="molecule type" value="Genomic_DNA"/>
</dbReference>
<gene>
    <name evidence="3" type="ORF">SVIO_008200</name>
</gene>